<dbReference type="InterPro" id="IPR005835">
    <property type="entry name" value="NTP_transferase_dom"/>
</dbReference>
<name>A0A857JMZ7_9ALTE</name>
<dbReference type="InterPro" id="IPR054790">
    <property type="entry name" value="MurU"/>
</dbReference>
<dbReference type="InterPro" id="IPR050065">
    <property type="entry name" value="GlmU-like"/>
</dbReference>
<organism evidence="4 5">
    <name type="scientific">Paraglaciecola mesophila</name>
    <dbReference type="NCBI Taxonomy" id="197222"/>
    <lineage>
        <taxon>Bacteria</taxon>
        <taxon>Pseudomonadati</taxon>
        <taxon>Pseudomonadota</taxon>
        <taxon>Gammaproteobacteria</taxon>
        <taxon>Alteromonadales</taxon>
        <taxon>Alteromonadaceae</taxon>
        <taxon>Paraglaciecola</taxon>
    </lineage>
</organism>
<evidence type="ECO:0000313" key="5">
    <source>
        <dbReference type="Proteomes" id="UP000464524"/>
    </source>
</evidence>
<evidence type="ECO:0000256" key="2">
    <source>
        <dbReference type="ARBA" id="ARBA00022695"/>
    </source>
</evidence>
<sequence>MNKQINTAMILAAGRGERMRPLTDTTPKPLLEVHGKPLIEYHIERLAAAGIKRIVINHAWLGEQIVQRIGNGSRFNVDIVYSKEETALETAGGIKKALPHLCEHNDSDAFLVVNGDVFTDICFANLLENLREHVTGLKKELLLAHLILVPNPPHNPEGDFYLHGCNVSKEQSGDTKIEQCRSNKYTFSGIGVYRKALFDNISQASQRLAPVLVDAMTKNQVSGSLYQGVWVDIGTPERLTQLNAQR</sequence>
<dbReference type="EMBL" id="CP047656">
    <property type="protein sequence ID" value="QHJ13253.1"/>
    <property type="molecule type" value="Genomic_DNA"/>
</dbReference>
<dbReference type="AlphaFoldDB" id="A0A857JMZ7"/>
<accession>A0A857JMZ7</accession>
<dbReference type="GO" id="GO:0016779">
    <property type="term" value="F:nucleotidyltransferase activity"/>
    <property type="evidence" value="ECO:0007669"/>
    <property type="project" value="UniProtKB-KW"/>
</dbReference>
<dbReference type="CDD" id="cd06422">
    <property type="entry name" value="NTP_transferase_like_1"/>
    <property type="match status" value="1"/>
</dbReference>
<dbReference type="EC" id="2.7.7.-" evidence="4"/>
<dbReference type="Gene3D" id="3.90.550.10">
    <property type="entry name" value="Spore Coat Polysaccharide Biosynthesis Protein SpsA, Chain A"/>
    <property type="match status" value="1"/>
</dbReference>
<dbReference type="Proteomes" id="UP000464524">
    <property type="component" value="Chromosome"/>
</dbReference>
<dbReference type="NCBIfam" id="NF045761">
    <property type="entry name" value="NAMPUrTaseMurU"/>
    <property type="match status" value="1"/>
</dbReference>
<keyword evidence="1 4" id="KW-0808">Transferase</keyword>
<dbReference type="PANTHER" id="PTHR43584">
    <property type="entry name" value="NUCLEOTIDYL TRANSFERASE"/>
    <property type="match status" value="1"/>
</dbReference>
<proteinExistence type="predicted"/>
<evidence type="ECO:0000259" key="3">
    <source>
        <dbReference type="Pfam" id="PF00483"/>
    </source>
</evidence>
<feature type="domain" description="Nucleotidyl transferase" evidence="3">
    <location>
        <begin position="8"/>
        <end position="133"/>
    </location>
</feature>
<dbReference type="InterPro" id="IPR029044">
    <property type="entry name" value="Nucleotide-diphossugar_trans"/>
</dbReference>
<evidence type="ECO:0000256" key="1">
    <source>
        <dbReference type="ARBA" id="ARBA00022679"/>
    </source>
</evidence>
<dbReference type="SUPFAM" id="SSF53448">
    <property type="entry name" value="Nucleotide-diphospho-sugar transferases"/>
    <property type="match status" value="1"/>
</dbReference>
<protein>
    <submittedName>
        <fullName evidence="4">N-acetylmuramate alpha-1-phosphate uridylyltransferase</fullName>
        <ecNumber evidence="4">2.7.7.-</ecNumber>
    </submittedName>
</protein>
<gene>
    <name evidence="4" type="ORF">FX988_03514</name>
</gene>
<dbReference type="PANTHER" id="PTHR43584:SF8">
    <property type="entry name" value="N-ACETYLMURAMATE ALPHA-1-PHOSPHATE URIDYLYLTRANSFERASE"/>
    <property type="match status" value="1"/>
</dbReference>
<evidence type="ECO:0000313" key="4">
    <source>
        <dbReference type="EMBL" id="QHJ13253.1"/>
    </source>
</evidence>
<dbReference type="Pfam" id="PF00483">
    <property type="entry name" value="NTP_transferase"/>
    <property type="match status" value="1"/>
</dbReference>
<dbReference type="KEGG" id="pmes:FX988_03514"/>
<reference evidence="4 5" key="1">
    <citation type="submission" date="2019-12" db="EMBL/GenBank/DDBJ databases">
        <title>Genome sequencing and assembly of endphytes of Porphyra tenera.</title>
        <authorList>
            <person name="Park J.M."/>
            <person name="Shin R."/>
            <person name="Jo S.H."/>
        </authorList>
    </citation>
    <scope>NUCLEOTIDE SEQUENCE [LARGE SCALE GENOMIC DNA]</scope>
    <source>
        <strain evidence="4 5">GPM4</strain>
    </source>
</reference>
<keyword evidence="2 4" id="KW-0548">Nucleotidyltransferase</keyword>
<keyword evidence="5" id="KW-1185">Reference proteome</keyword>